<dbReference type="GO" id="GO:0070677">
    <property type="term" value="F:rRNA (cytosine-2'-O-)-methyltransferase activity"/>
    <property type="evidence" value="ECO:0007669"/>
    <property type="project" value="UniProtKB-UniRule"/>
</dbReference>
<keyword evidence="2 6" id="KW-0698">rRNA processing</keyword>
<dbReference type="InterPro" id="IPR000878">
    <property type="entry name" value="4pyrrol_Mease"/>
</dbReference>
<dbReference type="GO" id="GO:0005737">
    <property type="term" value="C:cytoplasm"/>
    <property type="evidence" value="ECO:0007669"/>
    <property type="project" value="UniProtKB-SubCell"/>
</dbReference>
<dbReference type="Pfam" id="PF23016">
    <property type="entry name" value="RsmI_C"/>
    <property type="match status" value="1"/>
</dbReference>
<reference evidence="9 10" key="1">
    <citation type="journal article" date="2017" name="Water Res.">
        <title>Comammox in drinking water systems.</title>
        <authorList>
            <person name="Wang Y."/>
            <person name="Ma L."/>
            <person name="Mao Y."/>
            <person name="Jiang X."/>
            <person name="Xia Y."/>
            <person name="Yu K."/>
            <person name="Li B."/>
            <person name="Zhang T."/>
        </authorList>
    </citation>
    <scope>NUCLEOTIDE SEQUENCE [LARGE SCALE GENOMIC DNA]</scope>
    <source>
        <strain evidence="9">SG_bin8</strain>
    </source>
</reference>
<dbReference type="PROSITE" id="PS01296">
    <property type="entry name" value="RSMI"/>
    <property type="match status" value="1"/>
</dbReference>
<comment type="catalytic activity">
    <reaction evidence="6">
        <text>cytidine(1402) in 16S rRNA + S-adenosyl-L-methionine = 2'-O-methylcytidine(1402) in 16S rRNA + S-adenosyl-L-homocysteine + H(+)</text>
        <dbReference type="Rhea" id="RHEA:42924"/>
        <dbReference type="Rhea" id="RHEA-COMP:10285"/>
        <dbReference type="Rhea" id="RHEA-COMP:10286"/>
        <dbReference type="ChEBI" id="CHEBI:15378"/>
        <dbReference type="ChEBI" id="CHEBI:57856"/>
        <dbReference type="ChEBI" id="CHEBI:59789"/>
        <dbReference type="ChEBI" id="CHEBI:74495"/>
        <dbReference type="ChEBI" id="CHEBI:82748"/>
        <dbReference type="EC" id="2.1.1.198"/>
    </reaction>
</comment>
<comment type="function">
    <text evidence="6">Catalyzes the 2'-O-methylation of the ribose of cytidine 1402 (C1402) in 16S rRNA.</text>
</comment>
<gene>
    <name evidence="6" type="primary">rsmI</name>
    <name evidence="9" type="ORF">A4S15_06490</name>
</gene>
<keyword evidence="1 6" id="KW-0963">Cytoplasm</keyword>
<comment type="subcellular location">
    <subcellularLocation>
        <location evidence="6">Cytoplasm</location>
    </subcellularLocation>
</comment>
<dbReference type="Gene3D" id="3.40.1010.10">
    <property type="entry name" value="Cobalt-precorrin-4 Transmethylase, Domain 1"/>
    <property type="match status" value="1"/>
</dbReference>
<dbReference type="PIRSF" id="PIRSF005917">
    <property type="entry name" value="MTase_YraL"/>
    <property type="match status" value="1"/>
</dbReference>
<dbReference type="NCBIfam" id="TIGR00096">
    <property type="entry name" value="16S rRNA (cytidine(1402)-2'-O)-methyltransferase"/>
    <property type="match status" value="1"/>
</dbReference>
<dbReference type="RefSeq" id="WP_376801641.1">
    <property type="nucleotide sequence ID" value="NZ_DBNB01000020.1"/>
</dbReference>
<dbReference type="SUPFAM" id="SSF53790">
    <property type="entry name" value="Tetrapyrrole methylase"/>
    <property type="match status" value="1"/>
</dbReference>
<protein>
    <recommendedName>
        <fullName evidence="6">Ribosomal RNA small subunit methyltransferase I</fullName>
        <ecNumber evidence="6">2.1.1.198</ecNumber>
    </recommendedName>
    <alternativeName>
        <fullName evidence="6">16S rRNA 2'-O-ribose C1402 methyltransferase</fullName>
    </alternativeName>
    <alternativeName>
        <fullName evidence="6">rRNA (cytidine-2'-O-)-methyltransferase RsmI</fullName>
    </alternativeName>
</protein>
<dbReference type="FunFam" id="3.30.950.10:FF:000002">
    <property type="entry name" value="Ribosomal RNA small subunit methyltransferase I"/>
    <property type="match status" value="1"/>
</dbReference>
<dbReference type="AlphaFoldDB" id="A0A1W9HYJ8"/>
<evidence type="ECO:0000256" key="3">
    <source>
        <dbReference type="ARBA" id="ARBA00022603"/>
    </source>
</evidence>
<comment type="similarity">
    <text evidence="6">Belongs to the methyltransferase superfamily. RsmI family.</text>
</comment>
<keyword evidence="3 6" id="KW-0489">Methyltransferase</keyword>
<proteinExistence type="inferred from homology"/>
<dbReference type="InterPro" id="IPR018063">
    <property type="entry name" value="SAM_MeTrfase_RsmI_CS"/>
</dbReference>
<dbReference type="InterPro" id="IPR035996">
    <property type="entry name" value="4pyrrol_Methylase_sf"/>
</dbReference>
<evidence type="ECO:0000259" key="7">
    <source>
        <dbReference type="Pfam" id="PF00590"/>
    </source>
</evidence>
<dbReference type="FunFam" id="3.40.1010.10:FF:000007">
    <property type="entry name" value="Ribosomal RNA small subunit methyltransferase I"/>
    <property type="match status" value="1"/>
</dbReference>
<evidence type="ECO:0000256" key="4">
    <source>
        <dbReference type="ARBA" id="ARBA00022679"/>
    </source>
</evidence>
<dbReference type="Pfam" id="PF00590">
    <property type="entry name" value="TP_methylase"/>
    <property type="match status" value="1"/>
</dbReference>
<dbReference type="PANTHER" id="PTHR46111:SF1">
    <property type="entry name" value="RIBOSOMAL RNA SMALL SUBUNIT METHYLTRANSFERASE I"/>
    <property type="match status" value="1"/>
</dbReference>
<dbReference type="Proteomes" id="UP000192872">
    <property type="component" value="Unassembled WGS sequence"/>
</dbReference>
<keyword evidence="4 6" id="KW-0808">Transferase</keyword>
<comment type="caution">
    <text evidence="9">The sequence shown here is derived from an EMBL/GenBank/DDBJ whole genome shotgun (WGS) entry which is preliminary data.</text>
</comment>
<name>A0A1W9HYJ8_9HYPH</name>
<keyword evidence="5 6" id="KW-0949">S-adenosyl-L-methionine</keyword>
<evidence type="ECO:0000313" key="9">
    <source>
        <dbReference type="EMBL" id="OQW52489.1"/>
    </source>
</evidence>
<accession>A0A1W9HYJ8</accession>
<evidence type="ECO:0000256" key="2">
    <source>
        <dbReference type="ARBA" id="ARBA00022552"/>
    </source>
</evidence>
<dbReference type="InterPro" id="IPR008189">
    <property type="entry name" value="rRNA_ssu_MeTfrase_I"/>
</dbReference>
<dbReference type="HAMAP" id="MF_01877">
    <property type="entry name" value="16SrRNA_methyltr_I"/>
    <property type="match status" value="1"/>
</dbReference>
<evidence type="ECO:0000256" key="1">
    <source>
        <dbReference type="ARBA" id="ARBA00022490"/>
    </source>
</evidence>
<dbReference type="STRING" id="1827387.A4S15_06490"/>
<dbReference type="CDD" id="cd11648">
    <property type="entry name" value="RsmI"/>
    <property type="match status" value="1"/>
</dbReference>
<feature type="domain" description="RsmI HTH" evidence="8">
    <location>
        <begin position="262"/>
        <end position="304"/>
    </location>
</feature>
<dbReference type="EC" id="2.1.1.198" evidence="6"/>
<dbReference type="InterPro" id="IPR014777">
    <property type="entry name" value="4pyrrole_Mease_sub1"/>
</dbReference>
<sequence>MPRERQWADAEPSALAVSQRSVLVAGQRLIVGRTAPGLHVVATPIGHLDDITLRALKTLAGVDLVACEDTRVTGRLLTHYGIDVAMTPYHEHNAAAQRPKILARLAEGAAIALVSDAGTPLVSDPGFRLVRESAAAGHVLIPVPGPSAALTALMVAGLPTDCFFFAGFLPAKGASRRGRIDELARVPSSLVFFETGPRLADSLADLATCLGARPVAMCRELTKLHETVERGTLPELAERFAGIEPKGEIVLVVGPPLVEKVSPEDVEEALKAALKRLSLKDATAEIAGAFGISRREIYARALALGRHDEP</sequence>
<dbReference type="Gene3D" id="3.30.950.10">
    <property type="entry name" value="Methyltransferase, Cobalt-precorrin-4 Transmethylase, Domain 2"/>
    <property type="match status" value="1"/>
</dbReference>
<evidence type="ECO:0000256" key="6">
    <source>
        <dbReference type="HAMAP-Rule" id="MF_01877"/>
    </source>
</evidence>
<organism evidence="9 10">
    <name type="scientific">Candidatus Raskinella chloraquaticus</name>
    <dbReference type="NCBI Taxonomy" id="1951219"/>
    <lineage>
        <taxon>Bacteria</taxon>
        <taxon>Pseudomonadati</taxon>
        <taxon>Pseudomonadota</taxon>
        <taxon>Alphaproteobacteria</taxon>
        <taxon>Hyphomicrobiales</taxon>
        <taxon>Phreatobacteraceae</taxon>
        <taxon>Candidatus Raskinella</taxon>
    </lineage>
</organism>
<evidence type="ECO:0000259" key="8">
    <source>
        <dbReference type="Pfam" id="PF23016"/>
    </source>
</evidence>
<dbReference type="InterPro" id="IPR053910">
    <property type="entry name" value="RsmI_HTH"/>
</dbReference>
<evidence type="ECO:0000256" key="5">
    <source>
        <dbReference type="ARBA" id="ARBA00022691"/>
    </source>
</evidence>
<dbReference type="PANTHER" id="PTHR46111">
    <property type="entry name" value="RIBOSOMAL RNA SMALL SUBUNIT METHYLTRANSFERASE I"/>
    <property type="match status" value="1"/>
</dbReference>
<dbReference type="InterPro" id="IPR014776">
    <property type="entry name" value="4pyrrole_Mease_sub2"/>
</dbReference>
<feature type="domain" description="Tetrapyrrole methylase" evidence="7">
    <location>
        <begin position="38"/>
        <end position="237"/>
    </location>
</feature>
<evidence type="ECO:0000313" key="10">
    <source>
        <dbReference type="Proteomes" id="UP000192872"/>
    </source>
</evidence>
<dbReference type="EMBL" id="LWDL01000012">
    <property type="protein sequence ID" value="OQW52489.1"/>
    <property type="molecule type" value="Genomic_DNA"/>
</dbReference>